<dbReference type="AlphaFoldDB" id="X6MYW1"/>
<gene>
    <name evidence="1" type="ORF">RFI_18249</name>
</gene>
<reference evidence="1 2" key="1">
    <citation type="journal article" date="2013" name="Curr. Biol.">
        <title>The Genome of the Foraminiferan Reticulomyxa filosa.</title>
        <authorList>
            <person name="Glockner G."/>
            <person name="Hulsmann N."/>
            <person name="Schleicher M."/>
            <person name="Noegel A.A."/>
            <person name="Eichinger L."/>
            <person name="Gallinger C."/>
            <person name="Pawlowski J."/>
            <person name="Sierra R."/>
            <person name="Euteneuer U."/>
            <person name="Pillet L."/>
            <person name="Moustafa A."/>
            <person name="Platzer M."/>
            <person name="Groth M."/>
            <person name="Szafranski K."/>
            <person name="Schliwa M."/>
        </authorList>
    </citation>
    <scope>NUCLEOTIDE SEQUENCE [LARGE SCALE GENOMIC DNA]</scope>
</reference>
<evidence type="ECO:0000313" key="2">
    <source>
        <dbReference type="Proteomes" id="UP000023152"/>
    </source>
</evidence>
<organism evidence="1 2">
    <name type="scientific">Reticulomyxa filosa</name>
    <dbReference type="NCBI Taxonomy" id="46433"/>
    <lineage>
        <taxon>Eukaryota</taxon>
        <taxon>Sar</taxon>
        <taxon>Rhizaria</taxon>
        <taxon>Retaria</taxon>
        <taxon>Foraminifera</taxon>
        <taxon>Monothalamids</taxon>
        <taxon>Reticulomyxidae</taxon>
        <taxon>Reticulomyxa</taxon>
    </lineage>
</organism>
<feature type="non-terminal residue" evidence="1">
    <location>
        <position position="1"/>
    </location>
</feature>
<protein>
    <submittedName>
        <fullName evidence="1">Uncharacterized protein</fullName>
    </submittedName>
</protein>
<accession>X6MYW1</accession>
<feature type="non-terminal residue" evidence="1">
    <location>
        <position position="132"/>
    </location>
</feature>
<evidence type="ECO:0000313" key="1">
    <source>
        <dbReference type="EMBL" id="ETO18991.1"/>
    </source>
</evidence>
<dbReference type="Proteomes" id="UP000023152">
    <property type="component" value="Unassembled WGS sequence"/>
</dbReference>
<sequence>IKYDFQIQMPRENTQEIIVLKQSKERSSVLLRLLLQTARERDVLCTILNALINKKKEMRQARLQLKDVVRLEIYPTNKKKLELAQEQMNQLKMVFGLFFYQNRKTLKLIFFENTQLTEEKRIWKNEKDKLYE</sequence>
<proteinExistence type="predicted"/>
<keyword evidence="2" id="KW-1185">Reference proteome</keyword>
<name>X6MYW1_RETFI</name>
<dbReference type="EMBL" id="ASPP01014174">
    <property type="protein sequence ID" value="ETO18991.1"/>
    <property type="molecule type" value="Genomic_DNA"/>
</dbReference>
<comment type="caution">
    <text evidence="1">The sequence shown here is derived from an EMBL/GenBank/DDBJ whole genome shotgun (WGS) entry which is preliminary data.</text>
</comment>